<keyword evidence="10" id="KW-1185">Reference proteome</keyword>
<evidence type="ECO:0000256" key="5">
    <source>
        <dbReference type="ARBA" id="ARBA00022989"/>
    </source>
</evidence>
<gene>
    <name evidence="9" type="ORF">AAG570_010392</name>
</gene>
<comment type="similarity">
    <text evidence="2">Belongs to the bile acid:sodium symporter (BASS) (TC 2.A.28) family.</text>
</comment>
<dbReference type="PANTHER" id="PTHR10361">
    <property type="entry name" value="SODIUM-BILE ACID COTRANSPORTER"/>
    <property type="match status" value="1"/>
</dbReference>
<protein>
    <recommendedName>
        <fullName evidence="11">Solute carrier family 10 member 6</fullName>
    </recommendedName>
</protein>
<dbReference type="EMBL" id="JBFDAA010000005">
    <property type="protein sequence ID" value="KAL1132437.1"/>
    <property type="molecule type" value="Genomic_DNA"/>
</dbReference>
<evidence type="ECO:0000256" key="1">
    <source>
        <dbReference type="ARBA" id="ARBA00004141"/>
    </source>
</evidence>
<organism evidence="9 10">
    <name type="scientific">Ranatra chinensis</name>
    <dbReference type="NCBI Taxonomy" id="642074"/>
    <lineage>
        <taxon>Eukaryota</taxon>
        <taxon>Metazoa</taxon>
        <taxon>Ecdysozoa</taxon>
        <taxon>Arthropoda</taxon>
        <taxon>Hexapoda</taxon>
        <taxon>Insecta</taxon>
        <taxon>Pterygota</taxon>
        <taxon>Neoptera</taxon>
        <taxon>Paraneoptera</taxon>
        <taxon>Hemiptera</taxon>
        <taxon>Heteroptera</taxon>
        <taxon>Panheteroptera</taxon>
        <taxon>Nepomorpha</taxon>
        <taxon>Nepidae</taxon>
        <taxon>Ranatrinae</taxon>
        <taxon>Ranatra</taxon>
    </lineage>
</organism>
<feature type="transmembrane region" description="Helical" evidence="7">
    <location>
        <begin position="170"/>
        <end position="192"/>
    </location>
</feature>
<comment type="caution">
    <text evidence="9">The sequence shown here is derived from an EMBL/GenBank/DDBJ whole genome shotgun (WGS) entry which is preliminary data.</text>
</comment>
<dbReference type="Gene3D" id="1.20.1530.20">
    <property type="match status" value="1"/>
</dbReference>
<reference evidence="9 10" key="1">
    <citation type="submission" date="2024-07" db="EMBL/GenBank/DDBJ databases">
        <title>Chromosome-level genome assembly of the water stick insect Ranatra chinensis (Heteroptera: Nepidae).</title>
        <authorList>
            <person name="Liu X."/>
        </authorList>
    </citation>
    <scope>NUCLEOTIDE SEQUENCE [LARGE SCALE GENOMIC DNA]</scope>
    <source>
        <strain evidence="9">Cailab_2021Rc</strain>
        <tissue evidence="9">Muscle</tissue>
    </source>
</reference>
<evidence type="ECO:0000256" key="4">
    <source>
        <dbReference type="ARBA" id="ARBA00022847"/>
    </source>
</evidence>
<keyword evidence="3 7" id="KW-0812">Transmembrane</keyword>
<dbReference type="InterPro" id="IPR004710">
    <property type="entry name" value="Bilac:Na_transpt"/>
</dbReference>
<feature type="transmembrane region" description="Helical" evidence="7">
    <location>
        <begin position="271"/>
        <end position="292"/>
    </location>
</feature>
<comment type="subcellular location">
    <subcellularLocation>
        <location evidence="1">Membrane</location>
        <topology evidence="1">Multi-pass membrane protein</topology>
    </subcellularLocation>
</comment>
<feature type="transmembrane region" description="Helical" evidence="7">
    <location>
        <begin position="304"/>
        <end position="325"/>
    </location>
</feature>
<dbReference type="Proteomes" id="UP001558652">
    <property type="component" value="Unassembled WGS sequence"/>
</dbReference>
<sequence>MCLLLFAQLWNVTCTVWNVIYLSKKEITLKETESFEINFKTNDLSRNDLNSGKVVVHINDVNIATVNPTEYILNTEILNDSFWRSSFNITGNFLGRTSVYLAMSHTGNSQYGELKESEPLSIKVIRKQTVMDKLFTMSVIILVAIIFVNFGCALDVSMLKRAVTRPIGPVIGLVNHFFLLPLISYGMGLLLFPGEGTRETALRLGLFFTAVSPAGGASNIWTYLLGGNLNLSITMTAVSTLASFLMIPAWTLTLGRVIFSGGSMGVPYQRITTSAVGLFVPLVIGYIIQIYFKKLADKMVRILKPFSAFLIAFIIVFAIVTNSYLFQLFTWQIAIAGFGLPLIGYSCGLLLAALLMQPGADVTAISIETGVQNTGIAIFLLRFCLEQPEADLTTGK</sequence>
<evidence type="ECO:0000256" key="7">
    <source>
        <dbReference type="SAM" id="Phobius"/>
    </source>
</evidence>
<keyword evidence="5 7" id="KW-1133">Transmembrane helix</keyword>
<keyword evidence="8" id="KW-0732">Signal</keyword>
<evidence type="ECO:0000256" key="2">
    <source>
        <dbReference type="ARBA" id="ARBA00006528"/>
    </source>
</evidence>
<dbReference type="InterPro" id="IPR002657">
    <property type="entry name" value="BilAc:Na_symport/Acr3"/>
</dbReference>
<feature type="transmembrane region" description="Helical" evidence="7">
    <location>
        <begin position="134"/>
        <end position="158"/>
    </location>
</feature>
<evidence type="ECO:0000313" key="9">
    <source>
        <dbReference type="EMBL" id="KAL1132437.1"/>
    </source>
</evidence>
<feature type="transmembrane region" description="Helical" evidence="7">
    <location>
        <begin position="237"/>
        <end position="259"/>
    </location>
</feature>
<dbReference type="AlphaFoldDB" id="A0ABD0YMJ1"/>
<evidence type="ECO:0000313" key="10">
    <source>
        <dbReference type="Proteomes" id="UP001558652"/>
    </source>
</evidence>
<feature type="transmembrane region" description="Helical" evidence="7">
    <location>
        <begin position="204"/>
        <end position="225"/>
    </location>
</feature>
<dbReference type="Pfam" id="PF01758">
    <property type="entry name" value="SBF"/>
    <property type="match status" value="1"/>
</dbReference>
<dbReference type="GO" id="GO:0015293">
    <property type="term" value="F:symporter activity"/>
    <property type="evidence" value="ECO:0007669"/>
    <property type="project" value="UniProtKB-KW"/>
</dbReference>
<keyword evidence="4" id="KW-0813">Transport</keyword>
<evidence type="ECO:0000256" key="6">
    <source>
        <dbReference type="ARBA" id="ARBA00023136"/>
    </source>
</evidence>
<evidence type="ECO:0000256" key="8">
    <source>
        <dbReference type="SAM" id="SignalP"/>
    </source>
</evidence>
<dbReference type="GO" id="GO:0016020">
    <property type="term" value="C:membrane"/>
    <property type="evidence" value="ECO:0007669"/>
    <property type="project" value="UniProtKB-SubCell"/>
</dbReference>
<dbReference type="PANTHER" id="PTHR10361:SF28">
    <property type="entry name" value="P3 PROTEIN-RELATED"/>
    <property type="match status" value="1"/>
</dbReference>
<evidence type="ECO:0000256" key="3">
    <source>
        <dbReference type="ARBA" id="ARBA00022692"/>
    </source>
</evidence>
<accession>A0ABD0YMJ1</accession>
<proteinExistence type="inferred from homology"/>
<keyword evidence="6 7" id="KW-0472">Membrane</keyword>
<name>A0ABD0YMJ1_9HEMI</name>
<feature type="chain" id="PRO_5044747103" description="Solute carrier family 10 member 6" evidence="8">
    <location>
        <begin position="16"/>
        <end position="396"/>
    </location>
</feature>
<feature type="transmembrane region" description="Helical" evidence="7">
    <location>
        <begin position="331"/>
        <end position="355"/>
    </location>
</feature>
<keyword evidence="4" id="KW-0769">Symport</keyword>
<dbReference type="InterPro" id="IPR038770">
    <property type="entry name" value="Na+/solute_symporter_sf"/>
</dbReference>
<evidence type="ECO:0008006" key="11">
    <source>
        <dbReference type="Google" id="ProtNLM"/>
    </source>
</evidence>
<feature type="signal peptide" evidence="8">
    <location>
        <begin position="1"/>
        <end position="15"/>
    </location>
</feature>